<protein>
    <submittedName>
        <fullName evidence="1">Uncharacterized protein</fullName>
    </submittedName>
</protein>
<dbReference type="AlphaFoldDB" id="A0A396JBS7"/>
<evidence type="ECO:0000313" key="1">
    <source>
        <dbReference type="EMBL" id="RHN73753.1"/>
    </source>
</evidence>
<sequence>MHLVRHIYACGIKSPQGRHLRCNKNIVRKISHPSYIISEVKSSTLFQLQDST</sequence>
<accession>A0A396JBS7</accession>
<gene>
    <name evidence="1" type="ORF">MtrunA17_Chr2g0301961</name>
</gene>
<comment type="caution">
    <text evidence="1">The sequence shown here is derived from an EMBL/GenBank/DDBJ whole genome shotgun (WGS) entry which is preliminary data.</text>
</comment>
<organism evidence="1 2">
    <name type="scientific">Medicago truncatula</name>
    <name type="common">Barrel medic</name>
    <name type="synonym">Medicago tribuloides</name>
    <dbReference type="NCBI Taxonomy" id="3880"/>
    <lineage>
        <taxon>Eukaryota</taxon>
        <taxon>Viridiplantae</taxon>
        <taxon>Streptophyta</taxon>
        <taxon>Embryophyta</taxon>
        <taxon>Tracheophyta</taxon>
        <taxon>Spermatophyta</taxon>
        <taxon>Magnoliopsida</taxon>
        <taxon>eudicotyledons</taxon>
        <taxon>Gunneridae</taxon>
        <taxon>Pentapetalae</taxon>
        <taxon>rosids</taxon>
        <taxon>fabids</taxon>
        <taxon>Fabales</taxon>
        <taxon>Fabaceae</taxon>
        <taxon>Papilionoideae</taxon>
        <taxon>50 kb inversion clade</taxon>
        <taxon>NPAAA clade</taxon>
        <taxon>Hologalegina</taxon>
        <taxon>IRL clade</taxon>
        <taxon>Trifolieae</taxon>
        <taxon>Medicago</taxon>
    </lineage>
</organism>
<dbReference type="Proteomes" id="UP000265566">
    <property type="component" value="Chromosome 2"/>
</dbReference>
<evidence type="ECO:0000313" key="2">
    <source>
        <dbReference type="Proteomes" id="UP000265566"/>
    </source>
</evidence>
<name>A0A396JBS7_MEDTR</name>
<dbReference type="Gramene" id="rna9614">
    <property type="protein sequence ID" value="RHN73753.1"/>
    <property type="gene ID" value="gene9614"/>
</dbReference>
<proteinExistence type="predicted"/>
<reference evidence="2" key="1">
    <citation type="journal article" date="2018" name="Nat. Plants">
        <title>Whole-genome landscape of Medicago truncatula symbiotic genes.</title>
        <authorList>
            <person name="Pecrix Y."/>
            <person name="Staton S.E."/>
            <person name="Sallet E."/>
            <person name="Lelandais-Briere C."/>
            <person name="Moreau S."/>
            <person name="Carrere S."/>
            <person name="Blein T."/>
            <person name="Jardinaud M.F."/>
            <person name="Latrasse D."/>
            <person name="Zouine M."/>
            <person name="Zahm M."/>
            <person name="Kreplak J."/>
            <person name="Mayjonade B."/>
            <person name="Satge C."/>
            <person name="Perez M."/>
            <person name="Cauet S."/>
            <person name="Marande W."/>
            <person name="Chantry-Darmon C."/>
            <person name="Lopez-Roques C."/>
            <person name="Bouchez O."/>
            <person name="Berard A."/>
            <person name="Debelle F."/>
            <person name="Munos S."/>
            <person name="Bendahmane A."/>
            <person name="Berges H."/>
            <person name="Niebel A."/>
            <person name="Buitink J."/>
            <person name="Frugier F."/>
            <person name="Benhamed M."/>
            <person name="Crespi M."/>
            <person name="Gouzy J."/>
            <person name="Gamas P."/>
        </authorList>
    </citation>
    <scope>NUCLEOTIDE SEQUENCE [LARGE SCALE GENOMIC DNA]</scope>
    <source>
        <strain evidence="2">cv. Jemalong A17</strain>
    </source>
</reference>
<dbReference type="EMBL" id="PSQE01000002">
    <property type="protein sequence ID" value="RHN73753.1"/>
    <property type="molecule type" value="Genomic_DNA"/>
</dbReference>